<keyword evidence="3 13" id="KW-0813">Transport</keyword>
<keyword evidence="5" id="KW-0862">Zinc</keyword>
<dbReference type="GO" id="GO:0042719">
    <property type="term" value="C:mitochondrial intermembrane space chaperone complex"/>
    <property type="evidence" value="ECO:0007669"/>
    <property type="project" value="UniProtKB-ARBA"/>
</dbReference>
<evidence type="ECO:0000256" key="7">
    <source>
        <dbReference type="ARBA" id="ARBA00023010"/>
    </source>
</evidence>
<dbReference type="EnsemblPlants" id="LPERR04G18620.1">
    <property type="protein sequence ID" value="LPERR04G18620.1"/>
    <property type="gene ID" value="LPERR04G18620"/>
</dbReference>
<keyword evidence="10 13" id="KW-0143">Chaperone</keyword>
<dbReference type="InterPro" id="IPR004217">
    <property type="entry name" value="Tim10-like"/>
</dbReference>
<evidence type="ECO:0000256" key="3">
    <source>
        <dbReference type="ARBA" id="ARBA00022448"/>
    </source>
</evidence>
<evidence type="ECO:0000256" key="4">
    <source>
        <dbReference type="ARBA" id="ARBA00022723"/>
    </source>
</evidence>
<dbReference type="eggNOG" id="KOG1733">
    <property type="taxonomic scope" value="Eukaryota"/>
</dbReference>
<name>A0A0D9W8K1_9ORYZ</name>
<dbReference type="GO" id="GO:0046872">
    <property type="term" value="F:metal ion binding"/>
    <property type="evidence" value="ECO:0007669"/>
    <property type="project" value="UniProtKB-KW"/>
</dbReference>
<dbReference type="STRING" id="77586.A0A0D9W8K1"/>
<dbReference type="GO" id="GO:0045039">
    <property type="term" value="P:protein insertion into mitochondrial inner membrane"/>
    <property type="evidence" value="ECO:0007669"/>
    <property type="project" value="UniProtKB-ARBA"/>
</dbReference>
<dbReference type="InterPro" id="IPR035427">
    <property type="entry name" value="Tim10-like_dom_sf"/>
</dbReference>
<evidence type="ECO:0000256" key="13">
    <source>
        <dbReference type="RuleBase" id="RU367043"/>
    </source>
</evidence>
<comment type="subcellular location">
    <subcellularLocation>
        <location evidence="13">Mitochondrion inner membrane</location>
        <topology evidence="13">Peripheral membrane protein</topology>
        <orientation evidence="13">Intermembrane side</orientation>
    </subcellularLocation>
    <subcellularLocation>
        <location evidence="1">Mitochondrion intermembrane space</location>
    </subcellularLocation>
</comment>
<evidence type="ECO:0000256" key="10">
    <source>
        <dbReference type="ARBA" id="ARBA00023186"/>
    </source>
</evidence>
<comment type="similarity">
    <text evidence="2 13">Belongs to the small Tim family.</text>
</comment>
<reference evidence="15" key="3">
    <citation type="submission" date="2015-04" db="UniProtKB">
        <authorList>
            <consortium name="EnsemblPlants"/>
        </authorList>
    </citation>
    <scope>IDENTIFICATION</scope>
</reference>
<dbReference type="Gramene" id="LPERR04G18620.1">
    <property type="protein sequence ID" value="LPERR04G18620.1"/>
    <property type="gene ID" value="LPERR04G18620"/>
</dbReference>
<evidence type="ECO:0000313" key="15">
    <source>
        <dbReference type="EnsemblPlants" id="LPERR04G18620.1"/>
    </source>
</evidence>
<comment type="function">
    <text evidence="11">Mitochondrial intermembrane chaperone that participates in the import and insertion of some multi-pass transmembrane proteins into the mitochondrial inner membrane. Also required for the transfer of beta-barrel precursors from the TOM complex to the sorting and assembly machinery (SAM complex) of the outer membrane. Acts as a chaperone-like protein that protects the hydrophobic precursors from aggregation and guide them through the mitochondrial intermembrane space. The TIM8-TIM13 complex mediates the import of some proteins while the predominant TIM9-TIM10 70 kDa complex mediates the import of much more proteins.</text>
</comment>
<reference evidence="15 16" key="1">
    <citation type="submission" date="2012-08" db="EMBL/GenBank/DDBJ databases">
        <title>Oryza genome evolution.</title>
        <authorList>
            <person name="Wing R.A."/>
        </authorList>
    </citation>
    <scope>NUCLEOTIDE SEQUENCE</scope>
</reference>
<evidence type="ECO:0000256" key="11">
    <source>
        <dbReference type="ARBA" id="ARBA00058454"/>
    </source>
</evidence>
<evidence type="ECO:0000259" key="14">
    <source>
        <dbReference type="Pfam" id="PF02953"/>
    </source>
</evidence>
<comment type="subunit">
    <text evidence="12">Heterohexamer; composed of 3 copies of TIM8 and 3 copies of TIM13, named soluble 70 kDa complex. Associates with the TIM22 complex, whose core is composed of TIM22.</text>
</comment>
<keyword evidence="16" id="KW-1185">Reference proteome</keyword>
<dbReference type="Pfam" id="PF02953">
    <property type="entry name" value="zf-Tim10_DDP"/>
    <property type="match status" value="1"/>
</dbReference>
<keyword evidence="9 13" id="KW-1015">Disulfide bond</keyword>
<evidence type="ECO:0000256" key="2">
    <source>
        <dbReference type="ARBA" id="ARBA00006720"/>
    </source>
</evidence>
<evidence type="ECO:0000256" key="5">
    <source>
        <dbReference type="ARBA" id="ARBA00022833"/>
    </source>
</evidence>
<keyword evidence="8 13" id="KW-0496">Mitochondrion</keyword>
<protein>
    <recommendedName>
        <fullName evidence="13">Mitochondrial import inner membrane translocase subunit</fullName>
    </recommendedName>
</protein>
<evidence type="ECO:0000313" key="16">
    <source>
        <dbReference type="Proteomes" id="UP000032180"/>
    </source>
</evidence>
<dbReference type="Proteomes" id="UP000032180">
    <property type="component" value="Chromosome 4"/>
</dbReference>
<sequence length="121" mass="13121">MDSFSSPSSSGSPASSEQLMEQIKAQLAQAFAQEFLEEGTDRIVVKTHPLVQFLIVGRLQLISLFVRGENRGTVGNKCFAKCVTKPGTSLSGSESSCISRCVDRYMEATGIVSRALFSPQR</sequence>
<accession>A0A0D9W8K1</accession>
<evidence type="ECO:0000256" key="6">
    <source>
        <dbReference type="ARBA" id="ARBA00022927"/>
    </source>
</evidence>
<dbReference type="AlphaFoldDB" id="A0A0D9W8K1"/>
<dbReference type="SUPFAM" id="SSF144122">
    <property type="entry name" value="Tim10-like"/>
    <property type="match status" value="1"/>
</dbReference>
<dbReference type="Gene3D" id="1.10.287.810">
    <property type="entry name" value="Mitochondrial import inner membrane translocase subunit tim13 like domains"/>
    <property type="match status" value="1"/>
</dbReference>
<keyword evidence="6 13" id="KW-0653">Protein transport</keyword>
<evidence type="ECO:0000256" key="1">
    <source>
        <dbReference type="ARBA" id="ARBA00004569"/>
    </source>
</evidence>
<evidence type="ECO:0000256" key="12">
    <source>
        <dbReference type="ARBA" id="ARBA00064596"/>
    </source>
</evidence>
<evidence type="ECO:0000256" key="8">
    <source>
        <dbReference type="ARBA" id="ARBA00023128"/>
    </source>
</evidence>
<feature type="domain" description="Tim10-like" evidence="14">
    <location>
        <begin position="76"/>
        <end position="116"/>
    </location>
</feature>
<dbReference type="GO" id="GO:0005743">
    <property type="term" value="C:mitochondrial inner membrane"/>
    <property type="evidence" value="ECO:0007669"/>
    <property type="project" value="UniProtKB-SubCell"/>
</dbReference>
<comment type="domain">
    <text evidence="13">The twin CX3C motif contains 4 conserved Cys residues that form 2 disulfide bonds in the mitochondrial intermembrane space.</text>
</comment>
<evidence type="ECO:0000256" key="9">
    <source>
        <dbReference type="ARBA" id="ARBA00023157"/>
    </source>
</evidence>
<reference evidence="16" key="2">
    <citation type="submission" date="2013-12" db="EMBL/GenBank/DDBJ databases">
        <authorList>
            <person name="Yu Y."/>
            <person name="Lee S."/>
            <person name="de Baynast K."/>
            <person name="Wissotski M."/>
            <person name="Liu L."/>
            <person name="Talag J."/>
            <person name="Goicoechea J."/>
            <person name="Angelova A."/>
            <person name="Jetty R."/>
            <person name="Kudrna D."/>
            <person name="Golser W."/>
            <person name="Rivera L."/>
            <person name="Zhang J."/>
            <person name="Wing R."/>
        </authorList>
    </citation>
    <scope>NUCLEOTIDE SEQUENCE</scope>
</reference>
<proteinExistence type="inferred from homology"/>
<keyword evidence="13" id="KW-0472">Membrane</keyword>
<organism evidence="15 16">
    <name type="scientific">Leersia perrieri</name>
    <dbReference type="NCBI Taxonomy" id="77586"/>
    <lineage>
        <taxon>Eukaryota</taxon>
        <taxon>Viridiplantae</taxon>
        <taxon>Streptophyta</taxon>
        <taxon>Embryophyta</taxon>
        <taxon>Tracheophyta</taxon>
        <taxon>Spermatophyta</taxon>
        <taxon>Magnoliopsida</taxon>
        <taxon>Liliopsida</taxon>
        <taxon>Poales</taxon>
        <taxon>Poaceae</taxon>
        <taxon>BOP clade</taxon>
        <taxon>Oryzoideae</taxon>
        <taxon>Oryzeae</taxon>
        <taxon>Oryzinae</taxon>
        <taxon>Leersia</taxon>
    </lineage>
</organism>
<dbReference type="FunFam" id="1.10.287.810:FF:000001">
    <property type="entry name" value="mitochondrial import inner membrane translocase subunit TIM13"/>
    <property type="match status" value="1"/>
</dbReference>
<keyword evidence="7 13" id="KW-0811">Translocation</keyword>
<dbReference type="GO" id="GO:0015031">
    <property type="term" value="P:protein transport"/>
    <property type="evidence" value="ECO:0007669"/>
    <property type="project" value="UniProtKB-KW"/>
</dbReference>
<keyword evidence="13" id="KW-0999">Mitochondrion inner membrane</keyword>
<keyword evidence="4" id="KW-0479">Metal-binding</keyword>